<name>A0A371F4I8_MUCPR</name>
<evidence type="ECO:0000313" key="1">
    <source>
        <dbReference type="EMBL" id="RDX73227.1"/>
    </source>
</evidence>
<dbReference type="EMBL" id="QJKJ01010597">
    <property type="protein sequence ID" value="RDX73227.1"/>
    <property type="molecule type" value="Genomic_DNA"/>
</dbReference>
<dbReference type="AlphaFoldDB" id="A0A371F4I8"/>
<gene>
    <name evidence="1" type="ORF">CR513_47198</name>
</gene>
<organism evidence="1 2">
    <name type="scientific">Mucuna pruriens</name>
    <name type="common">Velvet bean</name>
    <name type="synonym">Dolichos pruriens</name>
    <dbReference type="NCBI Taxonomy" id="157652"/>
    <lineage>
        <taxon>Eukaryota</taxon>
        <taxon>Viridiplantae</taxon>
        <taxon>Streptophyta</taxon>
        <taxon>Embryophyta</taxon>
        <taxon>Tracheophyta</taxon>
        <taxon>Spermatophyta</taxon>
        <taxon>Magnoliopsida</taxon>
        <taxon>eudicotyledons</taxon>
        <taxon>Gunneridae</taxon>
        <taxon>Pentapetalae</taxon>
        <taxon>rosids</taxon>
        <taxon>fabids</taxon>
        <taxon>Fabales</taxon>
        <taxon>Fabaceae</taxon>
        <taxon>Papilionoideae</taxon>
        <taxon>50 kb inversion clade</taxon>
        <taxon>NPAAA clade</taxon>
        <taxon>indigoferoid/millettioid clade</taxon>
        <taxon>Phaseoleae</taxon>
        <taxon>Mucuna</taxon>
    </lineage>
</organism>
<keyword evidence="2" id="KW-1185">Reference proteome</keyword>
<dbReference type="OrthoDB" id="1752182at2759"/>
<evidence type="ECO:0008006" key="3">
    <source>
        <dbReference type="Google" id="ProtNLM"/>
    </source>
</evidence>
<sequence length="112" mass="12907">MVIVVEDGATELTPYYKIFPTSKTKKKIKWHKAQFMSHHPSTSRVGQHKLRATNEASLLHSSSLELKPLPGHLKYAYLDNDQQFPVIIANNLHREQKEKLLQVLRQHKKAIG</sequence>
<comment type="caution">
    <text evidence="1">The sequence shown here is derived from an EMBL/GenBank/DDBJ whole genome shotgun (WGS) entry which is preliminary data.</text>
</comment>
<proteinExistence type="predicted"/>
<feature type="non-terminal residue" evidence="1">
    <location>
        <position position="1"/>
    </location>
</feature>
<reference evidence="1" key="1">
    <citation type="submission" date="2018-05" db="EMBL/GenBank/DDBJ databases">
        <title>Draft genome of Mucuna pruriens seed.</title>
        <authorList>
            <person name="Nnadi N.E."/>
            <person name="Vos R."/>
            <person name="Hasami M.H."/>
            <person name="Devisetty U.K."/>
            <person name="Aguiy J.C."/>
        </authorList>
    </citation>
    <scope>NUCLEOTIDE SEQUENCE [LARGE SCALE GENOMIC DNA]</scope>
    <source>
        <strain evidence="1">JCA_2017</strain>
    </source>
</reference>
<accession>A0A371F4I8</accession>
<dbReference type="Proteomes" id="UP000257109">
    <property type="component" value="Unassembled WGS sequence"/>
</dbReference>
<evidence type="ECO:0000313" key="2">
    <source>
        <dbReference type="Proteomes" id="UP000257109"/>
    </source>
</evidence>
<protein>
    <recommendedName>
        <fullName evidence="3">Reverse transcriptase/retrotransposon-derived protein RNase H-like domain-containing protein</fullName>
    </recommendedName>
</protein>